<dbReference type="InterPro" id="IPR036866">
    <property type="entry name" value="RibonucZ/Hydroxyglut_hydro"/>
</dbReference>
<dbReference type="PANTHER" id="PTHR33835:SF1">
    <property type="entry name" value="METALLO-BETA-LACTAMASE DOMAIN-CONTAINING PROTEIN"/>
    <property type="match status" value="1"/>
</dbReference>
<evidence type="ECO:0008006" key="3">
    <source>
        <dbReference type="Google" id="ProtNLM"/>
    </source>
</evidence>
<dbReference type="PANTHER" id="PTHR33835">
    <property type="entry name" value="YALI0C07656P"/>
    <property type="match status" value="1"/>
</dbReference>
<dbReference type="RefSeq" id="WP_154715643.1">
    <property type="nucleotide sequence ID" value="NZ_LT837803.1"/>
</dbReference>
<dbReference type="Gene3D" id="3.60.15.10">
    <property type="entry name" value="Ribonuclease Z/Hydroxyacylglutathione hydrolase-like"/>
    <property type="match status" value="1"/>
</dbReference>
<dbReference type="EMBL" id="LT837803">
    <property type="protein sequence ID" value="SMB21047.1"/>
    <property type="molecule type" value="Genomic_DNA"/>
</dbReference>
<evidence type="ECO:0000313" key="1">
    <source>
        <dbReference type="EMBL" id="SMB21047.1"/>
    </source>
</evidence>
<reference evidence="1" key="1">
    <citation type="submission" date="2017-03" db="EMBL/GenBank/DDBJ databases">
        <authorList>
            <consortium name="AG Boll"/>
        </authorList>
    </citation>
    <scope>NUCLEOTIDE SEQUENCE [LARGE SCALE GENOMIC DNA]</scope>
    <source>
        <strain evidence="1">Chol</strain>
    </source>
</reference>
<dbReference type="AlphaFoldDB" id="A0A7Z7HNR2"/>
<dbReference type="InterPro" id="IPR025638">
    <property type="entry name" value="DUF4336"/>
</dbReference>
<dbReference type="Proteomes" id="UP000242886">
    <property type="component" value="Chromosome SDENCHOL"/>
</dbReference>
<keyword evidence="2" id="KW-1185">Reference proteome</keyword>
<protein>
    <recommendedName>
        <fullName evidence="3">DUF4336 domain-containing protein</fullName>
    </recommendedName>
</protein>
<dbReference type="Pfam" id="PF14234">
    <property type="entry name" value="DUF4336"/>
    <property type="match status" value="1"/>
</dbReference>
<organism evidence="1 2">
    <name type="scientific">Sterolibacterium denitrificans</name>
    <dbReference type="NCBI Taxonomy" id="157592"/>
    <lineage>
        <taxon>Bacteria</taxon>
        <taxon>Pseudomonadati</taxon>
        <taxon>Pseudomonadota</taxon>
        <taxon>Betaproteobacteria</taxon>
        <taxon>Nitrosomonadales</taxon>
        <taxon>Sterolibacteriaceae</taxon>
        <taxon>Sterolibacterium</taxon>
    </lineage>
</organism>
<dbReference type="SUPFAM" id="SSF56281">
    <property type="entry name" value="Metallo-hydrolase/oxidoreductase"/>
    <property type="match status" value="1"/>
</dbReference>
<evidence type="ECO:0000313" key="2">
    <source>
        <dbReference type="Proteomes" id="UP000242886"/>
    </source>
</evidence>
<sequence length="232" mass="25332">MNPTTMLTPVAQDLWTAHHPMRLLGMPMTAAMTVVRLAHRLWIHSPIPLPAALRGELDALGAAAWAVAPNRHHHLFALDFLAAYPAAQLFIAPRLVTKVAGLAGFPTIPTDASAPWHGAIDGLLIEGNSEMSETVFFHRPSKSLIVSDLGVHFGPWNAGMTQLYARLNGCHGRFGQTLLLKLPYRDKAAARASLQRVLAWDFERIVPAHGPVIENGAHAAFEQAFAWLLRGK</sequence>
<accession>A0A7Z7HNR2</accession>
<gene>
    <name evidence="1" type="ORF">SDENCHOL_10062</name>
</gene>
<proteinExistence type="predicted"/>
<name>A0A7Z7HNR2_9PROT</name>